<dbReference type="InterPro" id="IPR056872">
    <property type="entry name" value="TTC3/DZIP3-like_helical"/>
</dbReference>
<feature type="non-terminal residue" evidence="14">
    <location>
        <position position="1"/>
    </location>
</feature>
<evidence type="ECO:0000256" key="8">
    <source>
        <dbReference type="ARBA" id="ARBA00022771"/>
    </source>
</evidence>
<evidence type="ECO:0000313" key="14">
    <source>
        <dbReference type="EMBL" id="KFQ61566.1"/>
    </source>
</evidence>
<dbReference type="GO" id="GO:0016567">
    <property type="term" value="P:protein ubiquitination"/>
    <property type="evidence" value="ECO:0007669"/>
    <property type="project" value="UniProtKB-UniPathway"/>
</dbReference>
<keyword evidence="7" id="KW-0479">Metal-binding</keyword>
<keyword evidence="11" id="KW-0175">Coiled coil</keyword>
<feature type="compositionally biased region" description="Polar residues" evidence="12">
    <location>
        <begin position="1263"/>
        <end position="1288"/>
    </location>
</feature>
<proteinExistence type="predicted"/>
<feature type="compositionally biased region" description="Basic and acidic residues" evidence="12">
    <location>
        <begin position="934"/>
        <end position="943"/>
    </location>
</feature>
<feature type="compositionally biased region" description="Polar residues" evidence="12">
    <location>
        <begin position="1309"/>
        <end position="1323"/>
    </location>
</feature>
<dbReference type="PANTHER" id="PTHR17550:SF4">
    <property type="entry name" value="E3 UBIQUITIN-PROTEIN LIGASE TTC3"/>
    <property type="match status" value="1"/>
</dbReference>
<feature type="domain" description="RING-type" evidence="13">
    <location>
        <begin position="1348"/>
        <end position="1388"/>
    </location>
</feature>
<comment type="pathway">
    <text evidence="3">Protein modification; protein ubiquitination.</text>
</comment>
<feature type="region of interest" description="Disordered" evidence="12">
    <location>
        <begin position="1167"/>
        <end position="1193"/>
    </location>
</feature>
<evidence type="ECO:0000256" key="3">
    <source>
        <dbReference type="ARBA" id="ARBA00004906"/>
    </source>
</evidence>
<dbReference type="Pfam" id="PF24905">
    <property type="entry name" value="TTC3_9th"/>
    <property type="match status" value="1"/>
</dbReference>
<keyword evidence="8 10" id="KW-0863">Zinc-finger</keyword>
<dbReference type="Gene3D" id="1.10.533.10">
    <property type="entry name" value="Death Domain, Fas"/>
    <property type="match status" value="1"/>
</dbReference>
<dbReference type="InterPro" id="IPR056870">
    <property type="entry name" value="TTC3/DZIP3/RBM44-like_helical"/>
</dbReference>
<accession>A0A091TSB6</accession>
<dbReference type="GO" id="GO:0008270">
    <property type="term" value="F:zinc ion binding"/>
    <property type="evidence" value="ECO:0007669"/>
    <property type="project" value="UniProtKB-KW"/>
</dbReference>
<feature type="region of interest" description="Disordered" evidence="12">
    <location>
        <begin position="923"/>
        <end position="943"/>
    </location>
</feature>
<protein>
    <recommendedName>
        <fullName evidence="4">RING-type E3 ubiquitin transferase</fullName>
        <ecNumber evidence="4">2.3.2.27</ecNumber>
    </recommendedName>
</protein>
<dbReference type="PANTHER" id="PTHR17550">
    <property type="entry name" value="E3 UBIQUITIN-PROTEIN LIGASE TTC3"/>
    <property type="match status" value="1"/>
</dbReference>
<dbReference type="InterPro" id="IPR011029">
    <property type="entry name" value="DEATH-like_dom_sf"/>
</dbReference>
<dbReference type="InterPro" id="IPR013083">
    <property type="entry name" value="Znf_RING/FYVE/PHD"/>
</dbReference>
<feature type="coiled-coil region" evidence="11">
    <location>
        <begin position="1043"/>
        <end position="1074"/>
    </location>
</feature>
<name>A0A091TSB6_PELCR</name>
<organism evidence="14 15">
    <name type="scientific">Pelecanus crispus</name>
    <name type="common">Dalmatian pelican</name>
    <dbReference type="NCBI Taxonomy" id="36300"/>
    <lineage>
        <taxon>Eukaryota</taxon>
        <taxon>Metazoa</taxon>
        <taxon>Chordata</taxon>
        <taxon>Craniata</taxon>
        <taxon>Vertebrata</taxon>
        <taxon>Euteleostomi</taxon>
        <taxon>Archelosauria</taxon>
        <taxon>Archosauria</taxon>
        <taxon>Dinosauria</taxon>
        <taxon>Saurischia</taxon>
        <taxon>Theropoda</taxon>
        <taxon>Coelurosauria</taxon>
        <taxon>Aves</taxon>
        <taxon>Neognathae</taxon>
        <taxon>Neoaves</taxon>
        <taxon>Aequornithes</taxon>
        <taxon>Pelecaniformes</taxon>
        <taxon>Pelecanidae</taxon>
        <taxon>Pelecanus</taxon>
    </lineage>
</organism>
<keyword evidence="6" id="KW-0808">Transferase</keyword>
<comment type="catalytic activity">
    <reaction evidence="1">
        <text>S-ubiquitinyl-[E2 ubiquitin-conjugating enzyme]-L-cysteine + [acceptor protein]-L-lysine = [E2 ubiquitin-conjugating enzyme]-L-cysteine + N(6)-ubiquitinyl-[acceptor protein]-L-lysine.</text>
        <dbReference type="EC" id="2.3.2.27"/>
    </reaction>
</comment>
<feature type="region of interest" description="Disordered" evidence="12">
    <location>
        <begin position="593"/>
        <end position="612"/>
    </location>
</feature>
<dbReference type="PROSITE" id="PS50089">
    <property type="entry name" value="ZF_RING_2"/>
    <property type="match status" value="1"/>
</dbReference>
<dbReference type="GO" id="GO:0061630">
    <property type="term" value="F:ubiquitin protein ligase activity"/>
    <property type="evidence" value="ECO:0007669"/>
    <property type="project" value="UniProtKB-EC"/>
</dbReference>
<evidence type="ECO:0000256" key="7">
    <source>
        <dbReference type="ARBA" id="ARBA00022723"/>
    </source>
</evidence>
<evidence type="ECO:0000256" key="11">
    <source>
        <dbReference type="SAM" id="Coils"/>
    </source>
</evidence>
<dbReference type="Gene3D" id="3.30.40.10">
    <property type="entry name" value="Zinc/RING finger domain, C3HC4 (zinc finger)"/>
    <property type="match status" value="1"/>
</dbReference>
<feature type="region of interest" description="Disordered" evidence="12">
    <location>
        <begin position="176"/>
        <end position="213"/>
    </location>
</feature>
<dbReference type="InterPro" id="IPR043866">
    <property type="entry name" value="TTC3/DZIP3_dom"/>
</dbReference>
<dbReference type="InterPro" id="IPR056871">
    <property type="entry name" value="WH_TTC3"/>
</dbReference>
<comment type="subcellular location">
    <subcellularLocation>
        <location evidence="2">Cytoplasm</location>
    </subcellularLocation>
</comment>
<evidence type="ECO:0000256" key="9">
    <source>
        <dbReference type="ARBA" id="ARBA00022833"/>
    </source>
</evidence>
<keyword evidence="5" id="KW-0963">Cytoplasm</keyword>
<keyword evidence="9" id="KW-0862">Zinc</keyword>
<evidence type="ECO:0000256" key="5">
    <source>
        <dbReference type="ARBA" id="ARBA00022490"/>
    </source>
</evidence>
<evidence type="ECO:0000256" key="4">
    <source>
        <dbReference type="ARBA" id="ARBA00012483"/>
    </source>
</evidence>
<evidence type="ECO:0000256" key="10">
    <source>
        <dbReference type="PROSITE-ProRule" id="PRU00175"/>
    </source>
</evidence>
<dbReference type="UniPathway" id="UPA00143"/>
<keyword evidence="15" id="KW-1185">Reference proteome</keyword>
<dbReference type="EC" id="2.3.2.27" evidence="4"/>
<dbReference type="Pfam" id="PF19179">
    <property type="entry name" value="TTC3_DZIP3_dom"/>
    <property type="match status" value="1"/>
</dbReference>
<feature type="compositionally biased region" description="Basic residues" evidence="12">
    <location>
        <begin position="176"/>
        <end position="187"/>
    </location>
</feature>
<dbReference type="CDD" id="cd16481">
    <property type="entry name" value="RING-H2_TTC3"/>
    <property type="match status" value="1"/>
</dbReference>
<feature type="region of interest" description="Disordered" evidence="12">
    <location>
        <begin position="1263"/>
        <end position="1330"/>
    </location>
</feature>
<dbReference type="Pfam" id="PF13639">
    <property type="entry name" value="zf-RING_2"/>
    <property type="match status" value="1"/>
</dbReference>
<evidence type="ECO:0000259" key="13">
    <source>
        <dbReference type="PROSITE" id="PS50089"/>
    </source>
</evidence>
<dbReference type="SMART" id="SM00184">
    <property type="entry name" value="RING"/>
    <property type="match status" value="1"/>
</dbReference>
<sequence>RFSDALNQFMKSQTMVNHKIVPGVLTWPTTSQVIEETRTENLQLILKNCIEECKFPREPDAICRYQQCHGHSKIQIYFTDPDFKGFIRITCCQQCRVEFHISCWKKLKTTNYSDKNDKDFLHELCFTPDCTGLISKIVIFSSSGLVKCEFEQKITKTKEPPRASIKQKCSSLRKLKMKQEKKLRRKRAREEAQNSAKKKIEENQMENKPSQYSHHSGYVQDLYAGDRVLQHISRNAEQIKTAVRDASKLLKELLSWFVISEEDYMSYCKTSSMSHEVMEQLISYLIQEKNRVKTRGFIHVLSELEEVDPKLHKWLKHLNNLGLTATKNFLLQYGHFLKELDLSILTTLWNEKYGSKFDYVTTSSEDKEIHEYFLKPPLEKTRCFIWLLEDNRGNFPSLHQALDDFFDKMDDPTIILKKHGNENISTNGIKVKNKNRKKNSKDSRSILVLSSGVSTAPREDDKIFIEENTLDFTNSYEPFVIPEYLRAQLEEFEALCDISNSNSYEGVLDSNPDQTCESLYDYFSQILDKHGPMEINNKLLVGEYEHFPEEARKMVEDEGGLKSFLLKSLRFIMVDNLIALRKHAVLLKESTNRNETGDNEEENGIVCDMQENSSRNKLQLNPAAEEFRPLSYPKQPLISTSTDLTVASYETPQYSPWSFPTSRKSMHSLHHQNIDTIEHESLYSDILLKCFDSKHSGIFLPQTSWGYQYGRILPVPSQMPLIANDAEQPSYADHAAHQDNDESAISDSKYVFSSFIPTEIQMYEDPQCQLEKADKTFYEDNFAVANSTNEAECGTQVIKTEKESRGIPLMKNNPHTRMVAVQVNCEVTDRETNTLPFQPFEMQQGDILRVEKEHQVLKEQLKEAQEKYEQLESRSSEEISALEELLKKSVEETEVSKNELDWLHQDLEIKVKKWQQEKKENQENLKALRNTAKKQTESNDRYSKTIDEKEKQHNICLNTYLDTSNKFANEKVKLEELIKKSQDDCRECVKRAVKAEISVLNNWKETEVCKLNGVAANAEANLKVLKSLSSSSASAAPKLKSQIDSWEIFISNVKKQLEKVEAEYEEKIQMVKNGARNCLTKMETVELSSPPSIFVSIVVYSSASAHPSLLPAISSSEDQGPTHTSLKTQAGVKPAYVNPKACSASGGSVRTHSKPLEVSYSDKVSATCPSGMSGSNTQHVQPNQSHQDDSATQLRPSGLASKKMLPKAFEKIIVHLQSIFPNYSSSDFTSFIKDVQRRNGNTLSGLSFDEILSRVTELILDQQNKAPTSTGRPVKSVSSASPAQTGTWSREEPAEENVPSPPKARPAHKNTSSKNLSQPNLQPWGNIGARPKSKWKKLDYAASSDDPCTICHDELSRDWCELECGHRFHRECIRTWLKQHSSTCPICRVHALLPEDFPELPARNKYA</sequence>
<dbReference type="InterPro" id="IPR001841">
    <property type="entry name" value="Znf_RING"/>
</dbReference>
<dbReference type="GO" id="GO:0005737">
    <property type="term" value="C:cytoplasm"/>
    <property type="evidence" value="ECO:0007669"/>
    <property type="project" value="UniProtKB-SubCell"/>
</dbReference>
<feature type="non-terminal residue" evidence="14">
    <location>
        <position position="1407"/>
    </location>
</feature>
<evidence type="ECO:0000256" key="1">
    <source>
        <dbReference type="ARBA" id="ARBA00000900"/>
    </source>
</evidence>
<dbReference type="Proteomes" id="UP000054150">
    <property type="component" value="Unassembled WGS sequence"/>
</dbReference>
<evidence type="ECO:0000256" key="12">
    <source>
        <dbReference type="SAM" id="MobiDB-lite"/>
    </source>
</evidence>
<gene>
    <name evidence="14" type="ORF">N334_00985</name>
</gene>
<evidence type="ECO:0000256" key="2">
    <source>
        <dbReference type="ARBA" id="ARBA00004496"/>
    </source>
</evidence>
<dbReference type="SUPFAM" id="SSF57850">
    <property type="entry name" value="RING/U-box"/>
    <property type="match status" value="1"/>
</dbReference>
<evidence type="ECO:0000256" key="6">
    <source>
        <dbReference type="ARBA" id="ARBA00022679"/>
    </source>
</evidence>
<dbReference type="EMBL" id="KK484535">
    <property type="protein sequence ID" value="KFQ61566.1"/>
    <property type="molecule type" value="Genomic_DNA"/>
</dbReference>
<reference evidence="14 15" key="1">
    <citation type="submission" date="2014-04" db="EMBL/GenBank/DDBJ databases">
        <title>Genome evolution of avian class.</title>
        <authorList>
            <person name="Zhang G."/>
            <person name="Li C."/>
        </authorList>
    </citation>
    <scope>NUCLEOTIDE SEQUENCE [LARGE SCALE GENOMIC DNA]</scope>
    <source>
        <strain evidence="14">BGI_N334</strain>
    </source>
</reference>
<feature type="compositionally biased region" description="Basic and acidic residues" evidence="12">
    <location>
        <begin position="188"/>
        <end position="202"/>
    </location>
</feature>
<evidence type="ECO:0000313" key="15">
    <source>
        <dbReference type="Proteomes" id="UP000054150"/>
    </source>
</evidence>
<dbReference type="Pfam" id="PF24812">
    <property type="entry name" value="WHD_TTC3"/>
    <property type="match status" value="1"/>
</dbReference>
<dbReference type="Pfam" id="PF24525">
    <property type="entry name" value="TTC3"/>
    <property type="match status" value="1"/>
</dbReference>